<dbReference type="AlphaFoldDB" id="A0AAQ4R1H0"/>
<keyword evidence="3" id="KW-1185">Reference proteome</keyword>
<reference evidence="2 3" key="1">
    <citation type="journal article" date="2021" name="G3 (Bethesda)">
        <title>Improved contiguity of the threespine stickleback genome using long-read sequencing.</title>
        <authorList>
            <person name="Nath S."/>
            <person name="Shaw D.E."/>
            <person name="White M.A."/>
        </authorList>
    </citation>
    <scope>NUCLEOTIDE SEQUENCE [LARGE SCALE GENOMIC DNA]</scope>
    <source>
        <strain evidence="2 3">Lake Benthic</strain>
    </source>
</reference>
<name>A0AAQ4R1H0_GASAC</name>
<dbReference type="Proteomes" id="UP000007635">
    <property type="component" value="Chromosome I"/>
</dbReference>
<evidence type="ECO:0000313" key="2">
    <source>
        <dbReference type="Ensembl" id="ENSGACP00000057466.1"/>
    </source>
</evidence>
<feature type="compositionally biased region" description="Basic and acidic residues" evidence="1">
    <location>
        <begin position="104"/>
        <end position="120"/>
    </location>
</feature>
<sequence>MTSQNVASAHHMFPLGHYMLHVQSPNELLLLTTGEFALADPFLAKAAVNKISLPLKAILFHEECSRPQEEEDIMDIPLDDPEANRAAAKIQAGFRGHMTRKKMKPEDKAEGEERQEDRGQ</sequence>
<protein>
    <submittedName>
        <fullName evidence="2">Sperm autoantigenic protein 17</fullName>
    </submittedName>
</protein>
<proteinExistence type="predicted"/>
<accession>A0AAQ4R1H0</accession>
<dbReference type="PANTHER" id="PTHR10699:SF16">
    <property type="entry name" value="SPERM SURFACE PROTEIN SP17"/>
    <property type="match status" value="1"/>
</dbReference>
<dbReference type="PANTHER" id="PTHR10699">
    <property type="entry name" value="NEUROMODULIN"/>
    <property type="match status" value="1"/>
</dbReference>
<dbReference type="Gene3D" id="1.20.5.190">
    <property type="match status" value="1"/>
</dbReference>
<dbReference type="PROSITE" id="PS50096">
    <property type="entry name" value="IQ"/>
    <property type="match status" value="1"/>
</dbReference>
<dbReference type="GeneTree" id="ENSGT00440000039324"/>
<dbReference type="CDD" id="cd23767">
    <property type="entry name" value="IQCD"/>
    <property type="match status" value="1"/>
</dbReference>
<evidence type="ECO:0000256" key="1">
    <source>
        <dbReference type="SAM" id="MobiDB-lite"/>
    </source>
</evidence>
<dbReference type="SMART" id="SM00015">
    <property type="entry name" value="IQ"/>
    <property type="match status" value="1"/>
</dbReference>
<dbReference type="Ensembl" id="ENSGACT00000030400.1">
    <property type="protein sequence ID" value="ENSGACP00000057466.1"/>
    <property type="gene ID" value="ENSGACG00000027363.1"/>
</dbReference>
<reference evidence="2" key="2">
    <citation type="submission" date="2025-08" db="UniProtKB">
        <authorList>
            <consortium name="Ensembl"/>
        </authorList>
    </citation>
    <scope>IDENTIFICATION</scope>
</reference>
<evidence type="ECO:0000313" key="3">
    <source>
        <dbReference type="Proteomes" id="UP000007635"/>
    </source>
</evidence>
<organism evidence="2 3">
    <name type="scientific">Gasterosteus aculeatus aculeatus</name>
    <name type="common">three-spined stickleback</name>
    <dbReference type="NCBI Taxonomy" id="481459"/>
    <lineage>
        <taxon>Eukaryota</taxon>
        <taxon>Metazoa</taxon>
        <taxon>Chordata</taxon>
        <taxon>Craniata</taxon>
        <taxon>Vertebrata</taxon>
        <taxon>Euteleostomi</taxon>
        <taxon>Actinopterygii</taxon>
        <taxon>Neopterygii</taxon>
        <taxon>Teleostei</taxon>
        <taxon>Neoteleostei</taxon>
        <taxon>Acanthomorphata</taxon>
        <taxon>Eupercaria</taxon>
        <taxon>Perciformes</taxon>
        <taxon>Cottioidei</taxon>
        <taxon>Gasterosteales</taxon>
        <taxon>Gasterosteidae</taxon>
        <taxon>Gasterosteus</taxon>
    </lineage>
</organism>
<dbReference type="GO" id="GO:0005516">
    <property type="term" value="F:calmodulin binding"/>
    <property type="evidence" value="ECO:0007669"/>
    <property type="project" value="TreeGrafter"/>
</dbReference>
<feature type="region of interest" description="Disordered" evidence="1">
    <location>
        <begin position="91"/>
        <end position="120"/>
    </location>
</feature>
<dbReference type="Pfam" id="PF00612">
    <property type="entry name" value="IQ"/>
    <property type="match status" value="1"/>
</dbReference>
<dbReference type="InterPro" id="IPR000048">
    <property type="entry name" value="IQ_motif_EF-hand-BS"/>
</dbReference>
<reference evidence="2" key="3">
    <citation type="submission" date="2025-09" db="UniProtKB">
        <authorList>
            <consortium name="Ensembl"/>
        </authorList>
    </citation>
    <scope>IDENTIFICATION</scope>
</reference>